<gene>
    <name evidence="3" type="ORF">CORT_0B01550</name>
</gene>
<feature type="domain" description="RRN6 beta-propeller" evidence="2">
    <location>
        <begin position="121"/>
        <end position="429"/>
    </location>
</feature>
<dbReference type="InterPro" id="IPR019350">
    <property type="entry name" value="RNA_pol_I-sp_TIF_RRN6-like"/>
</dbReference>
<reference evidence="3 4" key="1">
    <citation type="journal article" date="2012" name="PLoS ONE">
        <title>Sequence and analysis of the genome of the pathogenic yeast Candida orthopsilosis.</title>
        <authorList>
            <person name="Riccombeni A."/>
            <person name="Vidanes G."/>
            <person name="Proux-Wera E."/>
            <person name="Wolfe K.H."/>
            <person name="Butler G."/>
        </authorList>
    </citation>
    <scope>NUCLEOTIDE SEQUENCE [LARGE SCALE GENOMIC DNA]</scope>
    <source>
        <strain evidence="3 4">Co 90-125</strain>
    </source>
</reference>
<dbReference type="HOGENOM" id="CLU_358617_0_0_1"/>
<feature type="region of interest" description="Disordered" evidence="1">
    <location>
        <begin position="675"/>
        <end position="772"/>
    </location>
</feature>
<feature type="compositionally biased region" description="Polar residues" evidence="1">
    <location>
        <begin position="690"/>
        <end position="704"/>
    </location>
</feature>
<dbReference type="OrthoDB" id="4090074at2759"/>
<dbReference type="Proteomes" id="UP000005018">
    <property type="component" value="Chromosome 2"/>
</dbReference>
<feature type="compositionally biased region" description="Polar residues" evidence="1">
    <location>
        <begin position="727"/>
        <end position="742"/>
    </location>
</feature>
<accession>H8WZK6</accession>
<feature type="compositionally biased region" description="Low complexity" evidence="1">
    <location>
        <begin position="713"/>
        <end position="726"/>
    </location>
</feature>
<evidence type="ECO:0000313" key="4">
    <source>
        <dbReference type="Proteomes" id="UP000005018"/>
    </source>
</evidence>
<sequence length="772" mass="86967">MWPHKAGLGVRLSYGVFGNPNVEIESVSNKNTILNDELQPKVTFPRKEGDRSEFQYLNEVSSKPLLKKPLNHSVGELYKSSVTDSSFGFDDGNFGTTSIPYKIISSYGLETKAIDSPIAYDPCFGDIVQIFKIIPRSQNKVVDGLVHVTGESLSVLSLSIRLQDGDSIKLSPAYEVDFLDQIRQVKVAESKEKNRLTILVRTRAKIYVTTCKLAHYSSSSKSGPDFKLSIIKEIYSQKLNQSTFADVTVCSEDIRKFATVDVNGIISAWMINKRHDKVSLLSNTDLQLLMVDANNLSHWLRLTWLPNLNGILLSTRTKIFQHNFDTGNQKILVTSNTWSRIRDVQCVGNMIFYLTSKELIWLRCETEIERLLSWRHFLNDEDPSLKLSLYTKDNSYLLFIHSQASPLVLVYTFGFENEKPNSLRDPYMVQGSNITGLKQLIPLGMSDGSKIVTFELSSNLHLRQRCLQFGSLTQHPSKTENHNELEKKTKKTHRHKHHHLKKLHAALVKSSSKIEDEELVVAIQKYASLLGTALEADAQEQRLSSGGFHSLLEVDHRAPLGISDLDELDDMIAELENSSLTSEINIKSFINNGIIQRNGFLKIPQAQTHIFDIHTMLEEVFGKCNAKRSITNSAIVLGLSLIKCQAQTNRFESKFEEQKISSHEHIQEMLNEWDTTTSSQTDQQFDSQTYNKSQNVPPLKSSQMEPMEPPKLSQSNSSQLGGLSNSIKGSGSTQPASQQRSQSRLRDTLRISSQRSSQGGSQPKRKKKKGGF</sequence>
<dbReference type="GO" id="GO:0070860">
    <property type="term" value="C:RNA polymerase I core factor complex"/>
    <property type="evidence" value="ECO:0007669"/>
    <property type="project" value="TreeGrafter"/>
</dbReference>
<dbReference type="PANTHER" id="PTHR28221:SF2">
    <property type="entry name" value="RNA POLYMERASE I-SPECIFIC TRANSCRIPTION INITIATION FACTOR RRN6"/>
    <property type="match status" value="1"/>
</dbReference>
<feature type="compositionally biased region" description="Basic residues" evidence="1">
    <location>
        <begin position="763"/>
        <end position="772"/>
    </location>
</feature>
<dbReference type="PANTHER" id="PTHR28221">
    <property type="entry name" value="RNA POLYMERASE I-SPECIFIC TRANSCRIPTION INITIATION FACTOR RRN6"/>
    <property type="match status" value="1"/>
</dbReference>
<dbReference type="KEGG" id="cot:CORT_0B01550"/>
<dbReference type="eggNOG" id="ENOG502QRAW">
    <property type="taxonomic scope" value="Eukaryota"/>
</dbReference>
<dbReference type="Pfam" id="PF10214">
    <property type="entry name" value="Rrn6_beta-prop"/>
    <property type="match status" value="1"/>
</dbReference>
<dbReference type="GO" id="GO:0042790">
    <property type="term" value="P:nucleolar large rRNA transcription by RNA polymerase I"/>
    <property type="evidence" value="ECO:0007669"/>
    <property type="project" value="TreeGrafter"/>
</dbReference>
<dbReference type="GeneID" id="14538104"/>
<dbReference type="InterPro" id="IPR048535">
    <property type="entry name" value="RRN6_beta-prop"/>
</dbReference>
<feature type="compositionally biased region" description="Low complexity" evidence="1">
    <location>
        <begin position="675"/>
        <end position="689"/>
    </location>
</feature>
<dbReference type="EMBL" id="HE681720">
    <property type="protein sequence ID" value="CCG21874.1"/>
    <property type="molecule type" value="Genomic_DNA"/>
</dbReference>
<protein>
    <recommendedName>
        <fullName evidence="2">RRN6 beta-propeller domain-containing protein</fullName>
    </recommendedName>
</protein>
<dbReference type="GO" id="GO:0001163">
    <property type="term" value="F:RNA polymerase I transcription regulatory region sequence-specific DNA binding"/>
    <property type="evidence" value="ECO:0007669"/>
    <property type="project" value="TreeGrafter"/>
</dbReference>
<dbReference type="RefSeq" id="XP_003867312.1">
    <property type="nucleotide sequence ID" value="XM_003867264.1"/>
</dbReference>
<organism evidence="3 4">
    <name type="scientific">Candida orthopsilosis (strain 90-125)</name>
    <name type="common">Yeast</name>
    <dbReference type="NCBI Taxonomy" id="1136231"/>
    <lineage>
        <taxon>Eukaryota</taxon>
        <taxon>Fungi</taxon>
        <taxon>Dikarya</taxon>
        <taxon>Ascomycota</taxon>
        <taxon>Saccharomycotina</taxon>
        <taxon>Pichiomycetes</taxon>
        <taxon>Debaryomycetaceae</taxon>
        <taxon>Candida/Lodderomyces clade</taxon>
        <taxon>Candida</taxon>
    </lineage>
</organism>
<evidence type="ECO:0000259" key="2">
    <source>
        <dbReference type="Pfam" id="PF10214"/>
    </source>
</evidence>
<evidence type="ECO:0000313" key="3">
    <source>
        <dbReference type="EMBL" id="CCG21874.1"/>
    </source>
</evidence>
<feature type="compositionally biased region" description="Low complexity" evidence="1">
    <location>
        <begin position="752"/>
        <end position="762"/>
    </location>
</feature>
<evidence type="ECO:0000256" key="1">
    <source>
        <dbReference type="SAM" id="MobiDB-lite"/>
    </source>
</evidence>
<keyword evidence="4" id="KW-1185">Reference proteome</keyword>
<dbReference type="GO" id="GO:0001179">
    <property type="term" value="F:RNA polymerase I general transcription initiation factor binding"/>
    <property type="evidence" value="ECO:0007669"/>
    <property type="project" value="TreeGrafter"/>
</dbReference>
<proteinExistence type="predicted"/>
<dbReference type="AlphaFoldDB" id="H8WZK6"/>
<name>H8WZK6_CANO9</name>